<name>A0A0E1XLP3_STAAU</name>
<dbReference type="Pfam" id="PF00149">
    <property type="entry name" value="Metallophos"/>
    <property type="match status" value="1"/>
</dbReference>
<dbReference type="NCBIfam" id="TIGR03729">
    <property type="entry name" value="acc_ester"/>
    <property type="match status" value="1"/>
</dbReference>
<evidence type="ECO:0000313" key="2">
    <source>
        <dbReference type="EMBL" id="EFH96706.1"/>
    </source>
</evidence>
<protein>
    <submittedName>
        <fullName evidence="2">Putative phosphoesterase</fullName>
    </submittedName>
</protein>
<sequence length="275" mass="32040">MSKEGMGMKIGTIADLHIDRHNKKTSEDYLEALVEIVKYKNLDILLIAGDISNHYQLTHQFITQLTKQLDIPVKFVPGNHDLWEVESMTTQDIWNNYKSMSQCLVGKPFIVNEEWAIIGHTGWYDYSFAAQRFSLDELQRGKHYGATWQDKERISWGTSDQNLSKIAAEQVKKDLLEVGNRRVILVTHVVTHPDFIVPMPHRIFDFYNAFIGTSDFNPLYAMFDIPYSIMGHVHFRKSVMDDGRCYLCPCLGYPRQWRSEDIYQEINETIQIIEI</sequence>
<reference evidence="2" key="1">
    <citation type="submission" date="2010-05" db="EMBL/GenBank/DDBJ databases">
        <authorList>
            <person name="Muzny D."/>
            <person name="Qin X."/>
            <person name="Buhay C."/>
            <person name="Dugan-Rocha S."/>
            <person name="Ding Y."/>
            <person name="Chen G."/>
            <person name="Hawes A."/>
            <person name="Holder M."/>
            <person name="Jhangiani S."/>
            <person name="Johnson A."/>
            <person name="Khan Z."/>
            <person name="Li Z."/>
            <person name="Liu W."/>
            <person name="Liu X."/>
            <person name="Perez L."/>
            <person name="Shen H."/>
            <person name="Wang Q."/>
            <person name="Watt J."/>
            <person name="Xi L."/>
            <person name="Xin Y."/>
            <person name="Zhou J."/>
            <person name="Deng J."/>
            <person name="Jiang H."/>
            <person name="Liu Y."/>
            <person name="Qu J."/>
            <person name="Song X.-Z."/>
            <person name="Zhang L."/>
            <person name="Villasana D."/>
            <person name="Johnson A."/>
            <person name="Liu J."/>
            <person name="Liyanage D."/>
            <person name="Lorensuhewa L."/>
            <person name="Robinson T."/>
            <person name="Song A."/>
            <person name="Song B.-B."/>
            <person name="Dinh H."/>
            <person name="Thornton R."/>
            <person name="Coyle M."/>
            <person name="Francisco L."/>
            <person name="Jackson L."/>
            <person name="Javaid M."/>
            <person name="Korchina V."/>
            <person name="Kovar C."/>
            <person name="Mata R."/>
            <person name="Mathew T."/>
            <person name="Ngo R."/>
            <person name="Nguyen L."/>
            <person name="Nguyen N."/>
            <person name="Okwuonu G."/>
            <person name="Ongeri F."/>
            <person name="Pham C."/>
            <person name="Simmons D."/>
            <person name="Wilczek-Boney K."/>
            <person name="Hale W."/>
            <person name="Jakkamsetti A."/>
            <person name="Pham P."/>
            <person name="Ruth R."/>
            <person name="San Lucas F."/>
            <person name="Warren J."/>
            <person name="Zhang J."/>
            <person name="Zhao Z."/>
            <person name="Zhou C."/>
            <person name="Zhu D."/>
            <person name="Lee S."/>
            <person name="Bess C."/>
            <person name="Blankenburg K."/>
            <person name="Forbes L."/>
            <person name="Fu Q."/>
            <person name="Gubbala S."/>
            <person name="Hirani K."/>
            <person name="Jayaseelan J.C."/>
            <person name="Lara F."/>
            <person name="Munidasa M."/>
            <person name="Palculict T."/>
            <person name="Patil S."/>
            <person name="Pu L.-L."/>
            <person name="Saada N."/>
            <person name="Tang L."/>
            <person name="Weissenberger G."/>
            <person name="Zhu Y."/>
            <person name="Hemphill L."/>
            <person name="Shang Y."/>
            <person name="Youmans B."/>
            <person name="Ayvaz T."/>
            <person name="Ross M."/>
            <person name="Santibanez J."/>
            <person name="Aqrawi P."/>
            <person name="Gross S."/>
            <person name="Joshi V."/>
            <person name="Fowler G."/>
            <person name="Nazareth L."/>
            <person name="Reid J."/>
            <person name="Worley K."/>
            <person name="Petrosino J."/>
            <person name="Highlander S."/>
            <person name="Gibbs R."/>
        </authorList>
    </citation>
    <scope>NUCLEOTIDE SEQUENCE [LARGE SCALE GENOMIC DNA]</scope>
    <source>
        <strain evidence="2">MN8</strain>
    </source>
</reference>
<dbReference type="EMBL" id="ACJA02000001">
    <property type="protein sequence ID" value="EFH96706.1"/>
    <property type="molecule type" value="Genomic_DNA"/>
</dbReference>
<dbReference type="GO" id="GO:0016787">
    <property type="term" value="F:hydrolase activity"/>
    <property type="evidence" value="ECO:0007669"/>
    <property type="project" value="InterPro"/>
</dbReference>
<dbReference type="Proteomes" id="UP000003455">
    <property type="component" value="Chromosome"/>
</dbReference>
<dbReference type="PANTHER" id="PTHR31302">
    <property type="entry name" value="TRANSMEMBRANE PROTEIN WITH METALLOPHOSPHOESTERASE DOMAIN-RELATED"/>
    <property type="match status" value="1"/>
</dbReference>
<dbReference type="InterPro" id="IPR051158">
    <property type="entry name" value="Metallophosphoesterase_sf"/>
</dbReference>
<dbReference type="HOGENOM" id="CLU_077420_1_0_9"/>
<comment type="caution">
    <text evidence="2">The sequence shown here is derived from an EMBL/GenBank/DDBJ whole genome shotgun (WGS) entry which is preliminary data.</text>
</comment>
<dbReference type="AlphaFoldDB" id="A0A0E1XLP3"/>
<proteinExistence type="predicted"/>
<organism evidence="2">
    <name type="scientific">Staphylococcus aureus subsp. aureus MN8</name>
    <dbReference type="NCBI Taxonomy" id="548470"/>
    <lineage>
        <taxon>Bacteria</taxon>
        <taxon>Bacillati</taxon>
        <taxon>Bacillota</taxon>
        <taxon>Bacilli</taxon>
        <taxon>Bacillales</taxon>
        <taxon>Staphylococcaceae</taxon>
        <taxon>Staphylococcus</taxon>
    </lineage>
</organism>
<accession>A0A0E1XLP3</accession>
<dbReference type="SUPFAM" id="SSF56300">
    <property type="entry name" value="Metallo-dependent phosphatases"/>
    <property type="match status" value="1"/>
</dbReference>
<dbReference type="InterPro" id="IPR004843">
    <property type="entry name" value="Calcineurin-like_PHP"/>
</dbReference>
<gene>
    <name evidence="2" type="ORF">HMPREF0769_10708</name>
</gene>
<dbReference type="InterPro" id="IPR022302">
    <property type="entry name" value="Phosphoesterase_putative"/>
</dbReference>
<dbReference type="Gene3D" id="3.60.21.10">
    <property type="match status" value="1"/>
</dbReference>
<feature type="domain" description="Calcineurin-like phosphoesterase" evidence="1">
    <location>
        <begin position="8"/>
        <end position="234"/>
    </location>
</feature>
<dbReference type="InterPro" id="IPR029052">
    <property type="entry name" value="Metallo-depent_PP-like"/>
</dbReference>
<dbReference type="PANTHER" id="PTHR31302:SF22">
    <property type="entry name" value="PHOSPHOESTERASE"/>
    <property type="match status" value="1"/>
</dbReference>
<evidence type="ECO:0000259" key="1">
    <source>
        <dbReference type="Pfam" id="PF00149"/>
    </source>
</evidence>